<organism evidence="2 3">
    <name type="scientific">Petrolisthes manimaculis</name>
    <dbReference type="NCBI Taxonomy" id="1843537"/>
    <lineage>
        <taxon>Eukaryota</taxon>
        <taxon>Metazoa</taxon>
        <taxon>Ecdysozoa</taxon>
        <taxon>Arthropoda</taxon>
        <taxon>Crustacea</taxon>
        <taxon>Multicrustacea</taxon>
        <taxon>Malacostraca</taxon>
        <taxon>Eumalacostraca</taxon>
        <taxon>Eucarida</taxon>
        <taxon>Decapoda</taxon>
        <taxon>Pleocyemata</taxon>
        <taxon>Anomura</taxon>
        <taxon>Galatheoidea</taxon>
        <taxon>Porcellanidae</taxon>
        <taxon>Petrolisthes</taxon>
    </lineage>
</organism>
<feature type="region of interest" description="Disordered" evidence="1">
    <location>
        <begin position="122"/>
        <end position="151"/>
    </location>
</feature>
<evidence type="ECO:0000313" key="3">
    <source>
        <dbReference type="Proteomes" id="UP001292094"/>
    </source>
</evidence>
<evidence type="ECO:0000256" key="1">
    <source>
        <dbReference type="SAM" id="MobiDB-lite"/>
    </source>
</evidence>
<comment type="caution">
    <text evidence="2">The sequence shown here is derived from an EMBL/GenBank/DDBJ whole genome shotgun (WGS) entry which is preliminary data.</text>
</comment>
<dbReference type="Proteomes" id="UP001292094">
    <property type="component" value="Unassembled WGS sequence"/>
</dbReference>
<name>A0AAE1PEK6_9EUCA</name>
<sequence>MFSRTDRAMYLSPSPSDPHVLLISLYLDDLPYDEAYVSNHLHQTSEGPIITSHSHGSAGWSGSVRTSFETSPCLEEHMYAQTNHNLEHEKRAKLQIRANRTQQILGYVTVCICPDHFPASLTSPHAPQATPKRKPTGTNTSTILTEHSGRG</sequence>
<reference evidence="2" key="1">
    <citation type="submission" date="2023-11" db="EMBL/GenBank/DDBJ databases">
        <title>Genome assemblies of two species of porcelain crab, Petrolisthes cinctipes and Petrolisthes manimaculis (Anomura: Porcellanidae).</title>
        <authorList>
            <person name="Angst P."/>
        </authorList>
    </citation>
    <scope>NUCLEOTIDE SEQUENCE</scope>
    <source>
        <strain evidence="2">PB745_02</strain>
        <tissue evidence="2">Gill</tissue>
    </source>
</reference>
<evidence type="ECO:0000313" key="2">
    <source>
        <dbReference type="EMBL" id="KAK4305737.1"/>
    </source>
</evidence>
<proteinExistence type="predicted"/>
<gene>
    <name evidence="2" type="ORF">Pmani_022382</name>
</gene>
<feature type="compositionally biased region" description="Polar residues" evidence="1">
    <location>
        <begin position="136"/>
        <end position="145"/>
    </location>
</feature>
<dbReference type="EMBL" id="JAWZYT010002239">
    <property type="protein sequence ID" value="KAK4305737.1"/>
    <property type="molecule type" value="Genomic_DNA"/>
</dbReference>
<protein>
    <submittedName>
        <fullName evidence="2">Uncharacterized protein</fullName>
    </submittedName>
</protein>
<accession>A0AAE1PEK6</accession>
<dbReference type="AlphaFoldDB" id="A0AAE1PEK6"/>
<keyword evidence="3" id="KW-1185">Reference proteome</keyword>